<dbReference type="AlphaFoldDB" id="A0A517P4F4"/>
<protein>
    <recommendedName>
        <fullName evidence="3">Type VI secretion protein, VC_A0110 family</fullName>
    </recommendedName>
</protein>
<dbReference type="KEGG" id="acaf:CA12_03350"/>
<reference evidence="1 2" key="1">
    <citation type="submission" date="2019-02" db="EMBL/GenBank/DDBJ databases">
        <title>Deep-cultivation of Planctomycetes and their phenomic and genomic characterization uncovers novel biology.</title>
        <authorList>
            <person name="Wiegand S."/>
            <person name="Jogler M."/>
            <person name="Boedeker C."/>
            <person name="Pinto D."/>
            <person name="Vollmers J."/>
            <person name="Rivas-Marin E."/>
            <person name="Kohn T."/>
            <person name="Peeters S.H."/>
            <person name="Heuer A."/>
            <person name="Rast P."/>
            <person name="Oberbeckmann S."/>
            <person name="Bunk B."/>
            <person name="Jeske O."/>
            <person name="Meyerdierks A."/>
            <person name="Storesund J.E."/>
            <person name="Kallscheuer N."/>
            <person name="Luecker S."/>
            <person name="Lage O.M."/>
            <person name="Pohl T."/>
            <person name="Merkel B.J."/>
            <person name="Hornburger P."/>
            <person name="Mueller R.-W."/>
            <person name="Bruemmer F."/>
            <person name="Labrenz M."/>
            <person name="Spormann A.M."/>
            <person name="Op den Camp H."/>
            <person name="Overmann J."/>
            <person name="Amann R."/>
            <person name="Jetten M.S.M."/>
            <person name="Mascher T."/>
            <person name="Medema M.H."/>
            <person name="Devos D.P."/>
            <person name="Kaster A.-K."/>
            <person name="Ovreas L."/>
            <person name="Rohde M."/>
            <person name="Galperin M.Y."/>
            <person name="Jogler C."/>
        </authorList>
    </citation>
    <scope>NUCLEOTIDE SEQUENCE [LARGE SCALE GENOMIC DNA]</scope>
    <source>
        <strain evidence="1 2">CA12</strain>
    </source>
</reference>
<dbReference type="PANTHER" id="PTHR35370:SF1">
    <property type="entry name" value="TYPE VI SECRETION SYSTEM COMPONENT TSSF1"/>
    <property type="match status" value="1"/>
</dbReference>
<organism evidence="1 2">
    <name type="scientific">Alienimonas californiensis</name>
    <dbReference type="NCBI Taxonomy" id="2527989"/>
    <lineage>
        <taxon>Bacteria</taxon>
        <taxon>Pseudomonadati</taxon>
        <taxon>Planctomycetota</taxon>
        <taxon>Planctomycetia</taxon>
        <taxon>Planctomycetales</taxon>
        <taxon>Planctomycetaceae</taxon>
        <taxon>Alienimonas</taxon>
    </lineage>
</organism>
<dbReference type="PIRSF" id="PIRSF028304">
    <property type="entry name" value="UCP028304"/>
    <property type="match status" value="1"/>
</dbReference>
<dbReference type="PANTHER" id="PTHR35370">
    <property type="entry name" value="CYTOPLASMIC PROTEIN-RELATED-RELATED"/>
    <property type="match status" value="1"/>
</dbReference>
<dbReference type="InterPro" id="IPR010272">
    <property type="entry name" value="T6SS_TssF"/>
</dbReference>
<name>A0A517P4F4_9PLAN</name>
<sequence>MRDDLERLYESELAATRGLASEFGRARPKIADRLVLDGGKSEDPHVERLIQAFAFLTARVRLKLEDEFPELTDALLSVLYPHYLAPVPAMGVVQFRPDPSVGPQEGPLHLPRGTMIRTAELDDPRVRCRFRTAAALDVWPLEVSAAAYATAPFPDSFGLTGKLADAPAAVRFTLRSVTGRPISELRGANGKPLDVLRLHLADPDGARTGFALFDLFASRAETVAYSSGTGAPGTRPIARSAVEALVPAGFDDDEALLPSPGPSFPGYRLLTEYFAFPERFLFFDLRGLAAAAATAGPELTVTVLLSRSLDPAGSDGAGRDGLAGRVGAGNLQLGCVPVVNLFSHHAEPRLISHRTAEYPVVPDYRRPRGFEVYSVDAVTATDPTTGAVKEFAPYYGSGHGGGGALASGGLGGPDGEEVGGGTFFHARRRPSLRARDAGSDVSLTLVDLAFNPRHAPPEVVACRLTCTNRDLPHPLTAPPDWGLQLEEPRPIRPPVLLGRFSAPRRVPADHGRWRLISHLALNHLSLTGGADGAAALREILALYGEALTGDPEGARAAAAQIAGIVAVNSRRSTKRVPDGRHAVFARGVEITLDLDRARFTGGSGTLFANVLDRFVSRYASLNSFTQLRARWSGDPRPFRVWPVRAGGRDLV</sequence>
<dbReference type="EMBL" id="CP036265">
    <property type="protein sequence ID" value="QDT14264.1"/>
    <property type="molecule type" value="Genomic_DNA"/>
</dbReference>
<evidence type="ECO:0000313" key="1">
    <source>
        <dbReference type="EMBL" id="QDT14264.1"/>
    </source>
</evidence>
<evidence type="ECO:0000313" key="2">
    <source>
        <dbReference type="Proteomes" id="UP000318741"/>
    </source>
</evidence>
<gene>
    <name evidence="1" type="ORF">CA12_03350</name>
</gene>
<accession>A0A517P4F4</accession>
<dbReference type="Proteomes" id="UP000318741">
    <property type="component" value="Chromosome"/>
</dbReference>
<dbReference type="RefSeq" id="WP_165700495.1">
    <property type="nucleotide sequence ID" value="NZ_CP036265.1"/>
</dbReference>
<dbReference type="Pfam" id="PF05947">
    <property type="entry name" value="T6SS_TssF"/>
    <property type="match status" value="1"/>
</dbReference>
<keyword evidence="2" id="KW-1185">Reference proteome</keyword>
<proteinExistence type="predicted"/>
<evidence type="ECO:0008006" key="3">
    <source>
        <dbReference type="Google" id="ProtNLM"/>
    </source>
</evidence>
<dbReference type="NCBIfam" id="TIGR03359">
    <property type="entry name" value="VI_chp_6"/>
    <property type="match status" value="1"/>
</dbReference>